<dbReference type="PANTHER" id="PTHR47623">
    <property type="entry name" value="OS09G0287300 PROTEIN"/>
    <property type="match status" value="1"/>
</dbReference>
<dbReference type="AlphaFoldDB" id="A0A840EEH5"/>
<dbReference type="Gene3D" id="3.40.50.1240">
    <property type="entry name" value="Phosphoglycerate mutase-like"/>
    <property type="match status" value="1"/>
</dbReference>
<comment type="caution">
    <text evidence="2">The sequence shown here is derived from an EMBL/GenBank/DDBJ whole genome shotgun (WGS) entry which is preliminary data.</text>
</comment>
<sequence>MKQVYFVRHAKSSWADMNLKDHDRPLNARGKKDAPHMAARLAKEGVKIDGILTSSAKRTRQTAQAFAEAFGLGKARITKEKKLYHAGPKTIERCIQDLPDDWSTVLVFGHNPGYTEVANVLRNDAYIGNVPTCGIVASTSDAKHWSDWKMAQARRTAFHYPKENK</sequence>
<dbReference type="RefSeq" id="WP_183496589.1">
    <property type="nucleotide sequence ID" value="NZ_JACIFF010000008.1"/>
</dbReference>
<accession>A0A840EEH5</accession>
<dbReference type="SMART" id="SM00855">
    <property type="entry name" value="PGAM"/>
    <property type="match status" value="1"/>
</dbReference>
<organism evidence="2 3">
    <name type="scientific">Neolewinella aquimaris</name>
    <dbReference type="NCBI Taxonomy" id="1835722"/>
    <lineage>
        <taxon>Bacteria</taxon>
        <taxon>Pseudomonadati</taxon>
        <taxon>Bacteroidota</taxon>
        <taxon>Saprospiria</taxon>
        <taxon>Saprospirales</taxon>
        <taxon>Lewinellaceae</taxon>
        <taxon>Neolewinella</taxon>
    </lineage>
</organism>
<dbReference type="EC" id="3.1.3.-" evidence="2"/>
<evidence type="ECO:0000256" key="1">
    <source>
        <dbReference type="PIRSR" id="PIRSR613078-2"/>
    </source>
</evidence>
<reference evidence="2 3" key="1">
    <citation type="submission" date="2020-08" db="EMBL/GenBank/DDBJ databases">
        <title>Genomic Encyclopedia of Type Strains, Phase IV (KMG-IV): sequencing the most valuable type-strain genomes for metagenomic binning, comparative biology and taxonomic classification.</title>
        <authorList>
            <person name="Goeker M."/>
        </authorList>
    </citation>
    <scope>NUCLEOTIDE SEQUENCE [LARGE SCALE GENOMIC DNA]</scope>
    <source>
        <strain evidence="2 3">DSM 105137</strain>
    </source>
</reference>
<evidence type="ECO:0000313" key="3">
    <source>
        <dbReference type="Proteomes" id="UP000576209"/>
    </source>
</evidence>
<dbReference type="InterPro" id="IPR029033">
    <property type="entry name" value="His_PPase_superfam"/>
</dbReference>
<protein>
    <submittedName>
        <fullName evidence="2">Phosphohistidine phosphatase</fullName>
        <ecNumber evidence="2">3.1.3.-</ecNumber>
    </submittedName>
</protein>
<keyword evidence="3" id="KW-1185">Reference proteome</keyword>
<dbReference type="Proteomes" id="UP000576209">
    <property type="component" value="Unassembled WGS sequence"/>
</dbReference>
<dbReference type="InterPro" id="IPR013078">
    <property type="entry name" value="His_Pase_superF_clade-1"/>
</dbReference>
<dbReference type="SUPFAM" id="SSF53254">
    <property type="entry name" value="Phosphoglycerate mutase-like"/>
    <property type="match status" value="1"/>
</dbReference>
<dbReference type="PANTHER" id="PTHR47623:SF1">
    <property type="entry name" value="OS09G0287300 PROTEIN"/>
    <property type="match status" value="1"/>
</dbReference>
<dbReference type="EMBL" id="JACIFF010000008">
    <property type="protein sequence ID" value="MBB4080348.1"/>
    <property type="molecule type" value="Genomic_DNA"/>
</dbReference>
<name>A0A840EEH5_9BACT</name>
<dbReference type="CDD" id="cd07067">
    <property type="entry name" value="HP_PGM_like"/>
    <property type="match status" value="1"/>
</dbReference>
<evidence type="ECO:0000313" key="2">
    <source>
        <dbReference type="EMBL" id="MBB4080348.1"/>
    </source>
</evidence>
<dbReference type="GO" id="GO:0016787">
    <property type="term" value="F:hydrolase activity"/>
    <property type="evidence" value="ECO:0007669"/>
    <property type="project" value="UniProtKB-KW"/>
</dbReference>
<proteinExistence type="predicted"/>
<gene>
    <name evidence="2" type="ORF">GGR28_002982</name>
</gene>
<feature type="binding site" evidence="1">
    <location>
        <position position="58"/>
    </location>
    <ligand>
        <name>substrate</name>
    </ligand>
</feature>
<keyword evidence="2" id="KW-0378">Hydrolase</keyword>
<dbReference type="Pfam" id="PF00300">
    <property type="entry name" value="His_Phos_1"/>
    <property type="match status" value="1"/>
</dbReference>